<dbReference type="EMBL" id="CAADFU010000143">
    <property type="protein sequence ID" value="VFK48812.1"/>
    <property type="molecule type" value="Genomic_DNA"/>
</dbReference>
<evidence type="ECO:0000313" key="4">
    <source>
        <dbReference type="EMBL" id="VFK80628.1"/>
    </source>
</evidence>
<feature type="region of interest" description="Disordered" evidence="1">
    <location>
        <begin position="1"/>
        <end position="24"/>
    </location>
</feature>
<name>A0A450YNR7_9GAMM</name>
<evidence type="ECO:0000313" key="2">
    <source>
        <dbReference type="EMBL" id="VFK43201.1"/>
    </source>
</evidence>
<proteinExistence type="predicted"/>
<dbReference type="AlphaFoldDB" id="A0A450YNR7"/>
<dbReference type="EMBL" id="CAADHB010000134">
    <property type="protein sequence ID" value="VFK80628.1"/>
    <property type="molecule type" value="Genomic_DNA"/>
</dbReference>
<dbReference type="Gene3D" id="1.10.20.10">
    <property type="entry name" value="Histone, subunit A"/>
    <property type="match status" value="1"/>
</dbReference>
<accession>A0A450YNR7</accession>
<evidence type="ECO:0008006" key="5">
    <source>
        <dbReference type="Google" id="ProtNLM"/>
    </source>
</evidence>
<reference evidence="2" key="1">
    <citation type="submission" date="2019-02" db="EMBL/GenBank/DDBJ databases">
        <authorList>
            <person name="Gruber-Vodicka R. H."/>
            <person name="Seah K. B. B."/>
        </authorList>
    </citation>
    <scope>NUCLEOTIDE SEQUENCE</scope>
    <source>
        <strain evidence="4">BECK_S127</strain>
        <strain evidence="3">BECK_S1320</strain>
        <strain evidence="2">BECK_S1321</strain>
    </source>
</reference>
<gene>
    <name evidence="4" type="ORF">BECKSD772D_GA0070982_11347</name>
    <name evidence="3" type="ORF">BECKSD772E_GA0070983_11437</name>
    <name evidence="2" type="ORF">BECKSD772F_GA0070984_11397</name>
</gene>
<evidence type="ECO:0000313" key="3">
    <source>
        <dbReference type="EMBL" id="VFK48812.1"/>
    </source>
</evidence>
<dbReference type="SUPFAM" id="SSF47113">
    <property type="entry name" value="Histone-fold"/>
    <property type="match status" value="1"/>
</dbReference>
<evidence type="ECO:0000256" key="1">
    <source>
        <dbReference type="SAM" id="MobiDB-lite"/>
    </source>
</evidence>
<protein>
    <recommendedName>
        <fullName evidence="5">DUF1931 domain-containing protein</fullName>
    </recommendedName>
</protein>
<dbReference type="GO" id="GO:0046982">
    <property type="term" value="F:protein heterodimerization activity"/>
    <property type="evidence" value="ECO:0007669"/>
    <property type="project" value="InterPro"/>
</dbReference>
<organism evidence="2">
    <name type="scientific">Candidatus Kentrum sp. SD</name>
    <dbReference type="NCBI Taxonomy" id="2126332"/>
    <lineage>
        <taxon>Bacteria</taxon>
        <taxon>Pseudomonadati</taxon>
        <taxon>Pseudomonadota</taxon>
        <taxon>Gammaproteobacteria</taxon>
        <taxon>Candidatus Kentrum</taxon>
    </lineage>
</organism>
<sequence>MADKAKTKKTTKKAKAPTKAKANKAKMLVVETRVKAQIKEKGEYRVSTDFYEALSKAVQDLCNTAVDNAKECGRKTLQAKDV</sequence>
<dbReference type="EMBL" id="CAADFR010000139">
    <property type="protein sequence ID" value="VFK43201.1"/>
    <property type="molecule type" value="Genomic_DNA"/>
</dbReference>
<dbReference type="InterPro" id="IPR009072">
    <property type="entry name" value="Histone-fold"/>
</dbReference>